<dbReference type="RefSeq" id="WP_053767618.1">
    <property type="nucleotide sequence ID" value="NZ_LHCI01000106.1"/>
</dbReference>
<name>A0A0M9ADT9_THEAQ</name>
<dbReference type="PATRIC" id="fig|271.14.peg.1180"/>
<proteinExistence type="predicted"/>
<dbReference type="Proteomes" id="UP000037685">
    <property type="component" value="Unassembled WGS sequence"/>
</dbReference>
<dbReference type="AlphaFoldDB" id="A0A0M9ADT9"/>
<evidence type="ECO:0000313" key="3">
    <source>
        <dbReference type="Proteomes" id="UP000037685"/>
    </source>
</evidence>
<protein>
    <submittedName>
        <fullName evidence="2">Uncharacterized protein</fullName>
    </submittedName>
</protein>
<comment type="caution">
    <text evidence="2">The sequence shown here is derived from an EMBL/GenBank/DDBJ whole genome shotgun (WGS) entry which is preliminary data.</text>
</comment>
<dbReference type="EMBL" id="LHCI01000106">
    <property type="protein sequence ID" value="KOX89922.1"/>
    <property type="molecule type" value="Genomic_DNA"/>
</dbReference>
<reference evidence="3" key="1">
    <citation type="submission" date="2015-07" db="EMBL/GenBank/DDBJ databases">
        <authorList>
            <person name="Zylicz-Stachula A."/>
            <person name="Jezewska-Frackowiak J."/>
            <person name="Czajkowska E."/>
            <person name="Skowron P.M."/>
        </authorList>
    </citation>
    <scope>NUCLEOTIDE SEQUENCE [LARGE SCALE GENOMIC DNA]</scope>
    <source>
        <strain evidence="3">ATCC 25104 / DSM 625 / JCM 10724 / NBRC 103206 / NCIMB 11243 / YT-1</strain>
    </source>
</reference>
<evidence type="ECO:0000256" key="1">
    <source>
        <dbReference type="SAM" id="Phobius"/>
    </source>
</evidence>
<organism evidence="2 3">
    <name type="scientific">Thermus aquaticus</name>
    <dbReference type="NCBI Taxonomy" id="271"/>
    <lineage>
        <taxon>Bacteria</taxon>
        <taxon>Thermotogati</taxon>
        <taxon>Deinococcota</taxon>
        <taxon>Deinococci</taxon>
        <taxon>Thermales</taxon>
        <taxon>Thermaceae</taxon>
        <taxon>Thermus</taxon>
    </lineage>
</organism>
<accession>A0A0M9ADT9</accession>
<gene>
    <name evidence="2" type="ORF">BVI061214_01105</name>
</gene>
<evidence type="ECO:0000313" key="2">
    <source>
        <dbReference type="EMBL" id="KOX89922.1"/>
    </source>
</evidence>
<keyword evidence="1" id="KW-0472">Membrane</keyword>
<keyword evidence="1" id="KW-1133">Transmembrane helix</keyword>
<sequence>MRPPLRPRFLYLAVWGPWPFPLYLALPLFLLEWGLLLLLLFLWKTRGLLRGRPGPRVPFLKVFALRGLPPTPLLSLEAEGVRLKVGLW</sequence>
<keyword evidence="1" id="KW-0812">Transmembrane</keyword>
<feature type="transmembrane region" description="Helical" evidence="1">
    <location>
        <begin position="20"/>
        <end position="43"/>
    </location>
</feature>